<sequence>MSSDPYVSAHSSQTPPQLPHHPRPKTRPLASVTASPMLHITFGQISEIVDKGSSSCEVNGALYALVYFGSGGQCIYSWFYRTKMRQQYALKESPCCDCLVHRLCGRCALCQEHRELQNRGYNMILGWHGNVQEKNQEVAVAPLVEGGMSRK</sequence>
<dbReference type="PANTHER" id="PTHR15907">
    <property type="entry name" value="DUF614 FAMILY PROTEIN-RELATED"/>
    <property type="match status" value="1"/>
</dbReference>
<feature type="region of interest" description="Disordered" evidence="1">
    <location>
        <begin position="1"/>
        <end position="29"/>
    </location>
</feature>
<dbReference type="GeneID" id="107429262"/>
<organism evidence="3 4">
    <name type="scientific">Ziziphus jujuba</name>
    <name type="common">Chinese jujube</name>
    <name type="synonym">Ziziphus sativa</name>
    <dbReference type="NCBI Taxonomy" id="326968"/>
    <lineage>
        <taxon>Eukaryota</taxon>
        <taxon>Viridiplantae</taxon>
        <taxon>Streptophyta</taxon>
        <taxon>Embryophyta</taxon>
        <taxon>Tracheophyta</taxon>
        <taxon>Spermatophyta</taxon>
        <taxon>Magnoliopsida</taxon>
        <taxon>eudicotyledons</taxon>
        <taxon>Gunneridae</taxon>
        <taxon>Pentapetalae</taxon>
        <taxon>rosids</taxon>
        <taxon>fabids</taxon>
        <taxon>Rosales</taxon>
        <taxon>Rhamnaceae</taxon>
        <taxon>Paliureae</taxon>
        <taxon>Ziziphus</taxon>
    </lineage>
</organism>
<proteinExistence type="predicted"/>
<keyword evidence="2" id="KW-1133">Transmembrane helix</keyword>
<dbReference type="NCBIfam" id="TIGR01571">
    <property type="entry name" value="A_thal_Cys_rich"/>
    <property type="match status" value="1"/>
</dbReference>
<protein>
    <submittedName>
        <fullName evidence="4">Cell number regulator 2-like</fullName>
    </submittedName>
</protein>
<feature type="compositionally biased region" description="Polar residues" evidence="1">
    <location>
        <begin position="1"/>
        <end position="15"/>
    </location>
</feature>
<dbReference type="Proteomes" id="UP001652623">
    <property type="component" value="Chromosome 12"/>
</dbReference>
<keyword evidence="2" id="KW-0472">Membrane</keyword>
<feature type="transmembrane region" description="Helical" evidence="2">
    <location>
        <begin position="60"/>
        <end position="79"/>
    </location>
</feature>
<evidence type="ECO:0000256" key="2">
    <source>
        <dbReference type="SAM" id="Phobius"/>
    </source>
</evidence>
<dbReference type="InterPro" id="IPR006461">
    <property type="entry name" value="PLAC_motif_containing"/>
</dbReference>
<evidence type="ECO:0000256" key="1">
    <source>
        <dbReference type="SAM" id="MobiDB-lite"/>
    </source>
</evidence>
<name>A0ABM3ZXE2_ZIZJJ</name>
<evidence type="ECO:0000313" key="4">
    <source>
        <dbReference type="RefSeq" id="XP_060669155.1"/>
    </source>
</evidence>
<gene>
    <name evidence="4" type="primary">LOC107429262</name>
</gene>
<dbReference type="Pfam" id="PF04749">
    <property type="entry name" value="PLAC8"/>
    <property type="match status" value="1"/>
</dbReference>
<keyword evidence="3" id="KW-1185">Reference proteome</keyword>
<reference evidence="4" key="1">
    <citation type="submission" date="2025-08" db="UniProtKB">
        <authorList>
            <consortium name="RefSeq"/>
        </authorList>
    </citation>
    <scope>IDENTIFICATION</scope>
    <source>
        <tissue evidence="4">Seedling</tissue>
    </source>
</reference>
<accession>A0ABM3ZXE2</accession>
<keyword evidence="2" id="KW-0812">Transmembrane</keyword>
<evidence type="ECO:0000313" key="3">
    <source>
        <dbReference type="Proteomes" id="UP001652623"/>
    </source>
</evidence>
<dbReference type="RefSeq" id="XP_060669155.1">
    <property type="nucleotide sequence ID" value="XM_060813172.1"/>
</dbReference>